<gene>
    <name evidence="2" type="ORF">LCGC14_2572970</name>
</gene>
<keyword evidence="1" id="KW-1133">Transmembrane helix</keyword>
<dbReference type="EMBL" id="LAZR01042765">
    <property type="protein sequence ID" value="KKL08727.1"/>
    <property type="molecule type" value="Genomic_DNA"/>
</dbReference>
<accession>A0A0F9B4N7</accession>
<organism evidence="2">
    <name type="scientific">marine sediment metagenome</name>
    <dbReference type="NCBI Taxonomy" id="412755"/>
    <lineage>
        <taxon>unclassified sequences</taxon>
        <taxon>metagenomes</taxon>
        <taxon>ecological metagenomes</taxon>
    </lineage>
</organism>
<evidence type="ECO:0000256" key="1">
    <source>
        <dbReference type="SAM" id="Phobius"/>
    </source>
</evidence>
<feature type="transmembrane region" description="Helical" evidence="1">
    <location>
        <begin position="27"/>
        <end position="46"/>
    </location>
</feature>
<reference evidence="2" key="1">
    <citation type="journal article" date="2015" name="Nature">
        <title>Complex archaea that bridge the gap between prokaryotes and eukaryotes.</title>
        <authorList>
            <person name="Spang A."/>
            <person name="Saw J.H."/>
            <person name="Jorgensen S.L."/>
            <person name="Zaremba-Niedzwiedzka K."/>
            <person name="Martijn J."/>
            <person name="Lind A.E."/>
            <person name="van Eijk R."/>
            <person name="Schleper C."/>
            <person name="Guy L."/>
            <person name="Ettema T.J."/>
        </authorList>
    </citation>
    <scope>NUCLEOTIDE SEQUENCE</scope>
</reference>
<comment type="caution">
    <text evidence="2">The sequence shown here is derived from an EMBL/GenBank/DDBJ whole genome shotgun (WGS) entry which is preliminary data.</text>
</comment>
<keyword evidence="1" id="KW-0812">Transmembrane</keyword>
<sequence length="96" mass="11090">MLLFRVCKQAAYPTRLRFWWAASPPYILSYLVWILAFVGSIMVGIVEKIKGKKEKSVERVAYRVDSCFRRNDRNIAGKAIKSAGSWKGKWGNCKKF</sequence>
<dbReference type="AlphaFoldDB" id="A0A0F9B4N7"/>
<proteinExistence type="predicted"/>
<name>A0A0F9B4N7_9ZZZZ</name>
<keyword evidence="1" id="KW-0472">Membrane</keyword>
<evidence type="ECO:0000313" key="2">
    <source>
        <dbReference type="EMBL" id="KKL08727.1"/>
    </source>
</evidence>
<protein>
    <submittedName>
        <fullName evidence="2">Uncharacterized protein</fullName>
    </submittedName>
</protein>